<organism evidence="1 2">
    <name type="scientific">Rattus norvegicus</name>
    <name type="common">Rat</name>
    <dbReference type="NCBI Taxonomy" id="10116"/>
    <lineage>
        <taxon>Eukaryota</taxon>
        <taxon>Metazoa</taxon>
        <taxon>Chordata</taxon>
        <taxon>Craniata</taxon>
        <taxon>Vertebrata</taxon>
        <taxon>Euteleostomi</taxon>
        <taxon>Mammalia</taxon>
        <taxon>Eutheria</taxon>
        <taxon>Euarchontoglires</taxon>
        <taxon>Glires</taxon>
        <taxon>Rodentia</taxon>
        <taxon>Myomorpha</taxon>
        <taxon>Muroidea</taxon>
        <taxon>Muridae</taxon>
        <taxon>Murinae</taxon>
        <taxon>Rattus</taxon>
    </lineage>
</organism>
<dbReference type="AlphaFoldDB" id="A6I1P7"/>
<gene>
    <name evidence="1" type="ORF">rCG_62931</name>
</gene>
<dbReference type="EMBL" id="CH473954">
    <property type="protein sequence ID" value="EDL77680.1"/>
    <property type="molecule type" value="Genomic_DNA"/>
</dbReference>
<dbReference type="Proteomes" id="UP000234681">
    <property type="component" value="Chromosome 8"/>
</dbReference>
<evidence type="ECO:0000313" key="2">
    <source>
        <dbReference type="Proteomes" id="UP000234681"/>
    </source>
</evidence>
<protein>
    <submittedName>
        <fullName evidence="1">RCG62931</fullName>
    </submittedName>
</protein>
<sequence length="32" mass="3633">MGAHLPPVTQELFISSYLLRFLTSPKNARTPF</sequence>
<evidence type="ECO:0000313" key="1">
    <source>
        <dbReference type="EMBL" id="EDL77680.1"/>
    </source>
</evidence>
<accession>A6I1P7</accession>
<proteinExistence type="predicted"/>
<name>A6I1P7_RAT</name>
<reference evidence="1 2" key="1">
    <citation type="submission" date="2005-09" db="EMBL/GenBank/DDBJ databases">
        <authorList>
            <person name="Mural R.J."/>
            <person name="Li P.W."/>
            <person name="Adams M.D."/>
            <person name="Amanatides P.G."/>
            <person name="Baden-Tillson H."/>
            <person name="Barnstead M."/>
            <person name="Chin S.H."/>
            <person name="Dew I."/>
            <person name="Evans C.A."/>
            <person name="Ferriera S."/>
            <person name="Flanigan M."/>
            <person name="Fosler C."/>
            <person name="Glodek A."/>
            <person name="Gu Z."/>
            <person name="Holt R.A."/>
            <person name="Jennings D."/>
            <person name="Kraft C.L."/>
            <person name="Lu F."/>
            <person name="Nguyen T."/>
            <person name="Nusskern D.R."/>
            <person name="Pfannkoch C.M."/>
            <person name="Sitter C."/>
            <person name="Sutton G.G."/>
            <person name="Venter J.C."/>
            <person name="Wang Z."/>
            <person name="Woodage T."/>
            <person name="Zheng X.H."/>
            <person name="Zhong F."/>
        </authorList>
    </citation>
    <scope>NUCLEOTIDE SEQUENCE [LARGE SCALE GENOMIC DNA]</scope>
    <source>
        <strain>BN</strain>
        <strain evidence="2">Sprague-Dawley</strain>
    </source>
</reference>